<dbReference type="EMBL" id="KN716353">
    <property type="protein sequence ID" value="KJH46424.1"/>
    <property type="molecule type" value="Genomic_DNA"/>
</dbReference>
<evidence type="ECO:0008006" key="3">
    <source>
        <dbReference type="Google" id="ProtNLM"/>
    </source>
</evidence>
<dbReference type="InterPro" id="IPR049916">
    <property type="entry name" value="WDR72-like"/>
</dbReference>
<evidence type="ECO:0000313" key="1">
    <source>
        <dbReference type="EMBL" id="KJH46424.1"/>
    </source>
</evidence>
<gene>
    <name evidence="1" type="ORF">DICVIV_07498</name>
</gene>
<keyword evidence="2" id="KW-1185">Reference proteome</keyword>
<dbReference type="Proteomes" id="UP000053766">
    <property type="component" value="Unassembled WGS sequence"/>
</dbReference>
<reference evidence="1 2" key="1">
    <citation type="submission" date="2013-11" db="EMBL/GenBank/DDBJ databases">
        <title>Draft genome of the bovine lungworm Dictyocaulus viviparus.</title>
        <authorList>
            <person name="Mitreva M."/>
        </authorList>
    </citation>
    <scope>NUCLEOTIDE SEQUENCE [LARGE SCALE GENOMIC DNA]</scope>
    <source>
        <strain evidence="1 2">HannoverDv2000</strain>
    </source>
</reference>
<dbReference type="GO" id="GO:0005737">
    <property type="term" value="C:cytoplasm"/>
    <property type="evidence" value="ECO:0007669"/>
    <property type="project" value="TreeGrafter"/>
</dbReference>
<dbReference type="AlphaFoldDB" id="A0A0D8XRP8"/>
<dbReference type="PANTHER" id="PTHR44099:SF4">
    <property type="entry name" value="RABCONNECTIN-3B, ISOFORM A"/>
    <property type="match status" value="1"/>
</dbReference>
<dbReference type="SUPFAM" id="SSF50978">
    <property type="entry name" value="WD40 repeat-like"/>
    <property type="match status" value="1"/>
</dbReference>
<dbReference type="STRING" id="29172.A0A0D8XRP8"/>
<organism evidence="1 2">
    <name type="scientific">Dictyocaulus viviparus</name>
    <name type="common">Bovine lungworm</name>
    <dbReference type="NCBI Taxonomy" id="29172"/>
    <lineage>
        <taxon>Eukaryota</taxon>
        <taxon>Metazoa</taxon>
        <taxon>Ecdysozoa</taxon>
        <taxon>Nematoda</taxon>
        <taxon>Chromadorea</taxon>
        <taxon>Rhabditida</taxon>
        <taxon>Rhabditina</taxon>
        <taxon>Rhabditomorpha</taxon>
        <taxon>Strongyloidea</taxon>
        <taxon>Metastrongylidae</taxon>
        <taxon>Dictyocaulus</taxon>
    </lineage>
</organism>
<dbReference type="InterPro" id="IPR036322">
    <property type="entry name" value="WD40_repeat_dom_sf"/>
</dbReference>
<name>A0A0D8XRP8_DICVI</name>
<sequence length="257" mass="29385">MNPNDLSVVFNLSSRVEPDWICSYEIVQRSNKLEQCIGVSMTGMIKIWSLIDLEKKDIATPLYEDESRRLELRDVKSLSFNSKNERLLLVVCVESWHVIDLDDISIIVSHECPAAAVNGKVLDIDKVAVTFADQKIRIYQLPLENIEGAEAQQNFGVNTKNFHDGSAPLEFAVLERSRSSPRSWSHDVAFSFAQQKNDKYLFQVARATQSGQLLIWKIPRFDNEFVQKFTSTTSFPLSKCERYLCRLPGESEIKAQY</sequence>
<protein>
    <recommendedName>
        <fullName evidence="3">WD domain, G-beta repeat protein</fullName>
    </recommendedName>
</protein>
<dbReference type="PANTHER" id="PTHR44099">
    <property type="entry name" value="RABCONNECTIN-3B, ISOFORM A"/>
    <property type="match status" value="1"/>
</dbReference>
<reference evidence="2" key="2">
    <citation type="journal article" date="2016" name="Sci. Rep.">
        <title>Dictyocaulus viviparus genome, variome and transcriptome elucidate lungworm biology and support future intervention.</title>
        <authorList>
            <person name="McNulty S.N."/>
            <person name="Strube C."/>
            <person name="Rosa B.A."/>
            <person name="Martin J.C."/>
            <person name="Tyagi R."/>
            <person name="Choi Y.J."/>
            <person name="Wang Q."/>
            <person name="Hallsworth Pepin K."/>
            <person name="Zhang X."/>
            <person name="Ozersky P."/>
            <person name="Wilson R.K."/>
            <person name="Sternberg P.W."/>
            <person name="Gasser R.B."/>
            <person name="Mitreva M."/>
        </authorList>
    </citation>
    <scope>NUCLEOTIDE SEQUENCE [LARGE SCALE GENOMIC DNA]</scope>
    <source>
        <strain evidence="2">HannoverDv2000</strain>
    </source>
</reference>
<accession>A0A0D8XRP8</accession>
<evidence type="ECO:0000313" key="2">
    <source>
        <dbReference type="Proteomes" id="UP000053766"/>
    </source>
</evidence>
<proteinExistence type="predicted"/>
<dbReference type="OrthoDB" id="338622at2759"/>